<dbReference type="Proteomes" id="UP000789702">
    <property type="component" value="Unassembled WGS sequence"/>
</dbReference>
<comment type="caution">
    <text evidence="1">The sequence shown here is derived from an EMBL/GenBank/DDBJ whole genome shotgun (WGS) entry which is preliminary data.</text>
</comment>
<feature type="non-terminal residue" evidence="1">
    <location>
        <position position="1"/>
    </location>
</feature>
<accession>A0ACA9QIA3</accession>
<evidence type="ECO:0000313" key="1">
    <source>
        <dbReference type="EMBL" id="CAG8753415.1"/>
    </source>
</evidence>
<name>A0ACA9QIA3_9GLOM</name>
<gene>
    <name evidence="1" type="ORF">DHETER_LOCUS14788</name>
</gene>
<feature type="non-terminal residue" evidence="1">
    <location>
        <position position="41"/>
    </location>
</feature>
<sequence>SSSKSQSGKHDQLSTSRRVLFRKLTAIRPASQLNTKQESAP</sequence>
<evidence type="ECO:0000313" key="2">
    <source>
        <dbReference type="Proteomes" id="UP000789702"/>
    </source>
</evidence>
<proteinExistence type="predicted"/>
<protein>
    <submittedName>
        <fullName evidence="1">2724_t:CDS:1</fullName>
    </submittedName>
</protein>
<keyword evidence="2" id="KW-1185">Reference proteome</keyword>
<dbReference type="EMBL" id="CAJVPU010047318">
    <property type="protein sequence ID" value="CAG8753415.1"/>
    <property type="molecule type" value="Genomic_DNA"/>
</dbReference>
<organism evidence="1 2">
    <name type="scientific">Dentiscutata heterogama</name>
    <dbReference type="NCBI Taxonomy" id="1316150"/>
    <lineage>
        <taxon>Eukaryota</taxon>
        <taxon>Fungi</taxon>
        <taxon>Fungi incertae sedis</taxon>
        <taxon>Mucoromycota</taxon>
        <taxon>Glomeromycotina</taxon>
        <taxon>Glomeromycetes</taxon>
        <taxon>Diversisporales</taxon>
        <taxon>Gigasporaceae</taxon>
        <taxon>Dentiscutata</taxon>
    </lineage>
</organism>
<reference evidence="1" key="1">
    <citation type="submission" date="2021-06" db="EMBL/GenBank/DDBJ databases">
        <authorList>
            <person name="Kallberg Y."/>
            <person name="Tangrot J."/>
            <person name="Rosling A."/>
        </authorList>
    </citation>
    <scope>NUCLEOTIDE SEQUENCE</scope>
    <source>
        <strain evidence="1">IL203A</strain>
    </source>
</reference>